<dbReference type="InterPro" id="IPR009057">
    <property type="entry name" value="Homeodomain-like_sf"/>
</dbReference>
<accession>A0ABY6VLA2</accession>
<organism evidence="3 4">
    <name type="scientific">Pandoraea soli</name>
    <dbReference type="NCBI Taxonomy" id="2508293"/>
    <lineage>
        <taxon>Bacteria</taxon>
        <taxon>Pseudomonadati</taxon>
        <taxon>Pseudomonadota</taxon>
        <taxon>Betaproteobacteria</taxon>
        <taxon>Burkholderiales</taxon>
        <taxon>Burkholderiaceae</taxon>
        <taxon>Pandoraea</taxon>
    </lineage>
</organism>
<dbReference type="Pfam" id="PF00440">
    <property type="entry name" value="TetR_N"/>
    <property type="match status" value="1"/>
</dbReference>
<proteinExistence type="predicted"/>
<dbReference type="SUPFAM" id="SSF46689">
    <property type="entry name" value="Homeodomain-like"/>
    <property type="match status" value="1"/>
</dbReference>
<reference evidence="3 4" key="1">
    <citation type="submission" date="2019-08" db="EMBL/GenBank/DDBJ databases">
        <authorList>
            <person name="Peeters C."/>
        </authorList>
    </citation>
    <scope>NUCLEOTIDE SEQUENCE [LARGE SCALE GENOMIC DNA]</scope>
    <source>
        <strain evidence="3 4">LMG 31014</strain>
    </source>
</reference>
<gene>
    <name evidence="3" type="ORF">PSO31014_00108</name>
</gene>
<dbReference type="Gene3D" id="1.10.357.10">
    <property type="entry name" value="Tetracycline Repressor, domain 2"/>
    <property type="match status" value="1"/>
</dbReference>
<feature type="domain" description="HTH tetR-type" evidence="2">
    <location>
        <begin position="4"/>
        <end position="47"/>
    </location>
</feature>
<dbReference type="RefSeq" id="WP_150549819.1">
    <property type="nucleotide sequence ID" value="NZ_CABPSG010000001.1"/>
</dbReference>
<name>A0ABY6VLA2_9BURK</name>
<sequence>MKAVAQRLFALHGIHGVAIKDIVEAAEQRNKASVQYHFGSTEGLIGELLVDGAKQIDAFRQAMLNEMAAAGGPRNVRDVLQAFIRPVDQMAESAEDSTYLRFLSNVQMTHRALIKTHIGNRWNAGYRQCLEHFRALLGHIPPALVEQRMSLVATYATAIFAAKEAARDEGRTSSRFWSVPYTLDNIIDTFQAMLECTPSASTLELLDERDSA</sequence>
<dbReference type="InterPro" id="IPR001647">
    <property type="entry name" value="HTH_TetR"/>
</dbReference>
<keyword evidence="4" id="KW-1185">Reference proteome</keyword>
<evidence type="ECO:0000259" key="2">
    <source>
        <dbReference type="Pfam" id="PF00440"/>
    </source>
</evidence>
<protein>
    <recommendedName>
        <fullName evidence="2">HTH tetR-type domain-containing protein</fullName>
    </recommendedName>
</protein>
<evidence type="ECO:0000313" key="4">
    <source>
        <dbReference type="Proteomes" id="UP000405357"/>
    </source>
</evidence>
<evidence type="ECO:0000256" key="1">
    <source>
        <dbReference type="ARBA" id="ARBA00023125"/>
    </source>
</evidence>
<evidence type="ECO:0000313" key="3">
    <source>
        <dbReference type="EMBL" id="VVD61185.1"/>
    </source>
</evidence>
<comment type="caution">
    <text evidence="3">The sequence shown here is derived from an EMBL/GenBank/DDBJ whole genome shotgun (WGS) entry which is preliminary data.</text>
</comment>
<keyword evidence="1" id="KW-0238">DNA-binding</keyword>
<dbReference type="EMBL" id="CABPSG010000001">
    <property type="protein sequence ID" value="VVD61185.1"/>
    <property type="molecule type" value="Genomic_DNA"/>
</dbReference>
<dbReference type="Proteomes" id="UP000405357">
    <property type="component" value="Unassembled WGS sequence"/>
</dbReference>